<evidence type="ECO:0000313" key="2">
    <source>
        <dbReference type="Proteomes" id="UP000717585"/>
    </source>
</evidence>
<organism evidence="1 2">
    <name type="scientific">Carpediemonas membranifera</name>
    <dbReference type="NCBI Taxonomy" id="201153"/>
    <lineage>
        <taxon>Eukaryota</taxon>
        <taxon>Metamonada</taxon>
        <taxon>Carpediemonas-like organisms</taxon>
        <taxon>Carpediemonas</taxon>
    </lineage>
</organism>
<dbReference type="Proteomes" id="UP000717585">
    <property type="component" value="Unassembled WGS sequence"/>
</dbReference>
<gene>
    <name evidence="1" type="ORF">J8273_6172</name>
</gene>
<reference evidence="1" key="1">
    <citation type="submission" date="2021-05" db="EMBL/GenBank/DDBJ databases">
        <title>A free-living protist that lacks canonical eukaryotic 1 DNA replication and segregation systems.</title>
        <authorList>
            <person name="Salas-Leiva D.E."/>
            <person name="Tromer E.C."/>
            <person name="Curtis B.A."/>
            <person name="Jerlstrom-Hultqvist J."/>
            <person name="Kolisko M."/>
            <person name="Yi Z."/>
            <person name="Salas-Leiva J.S."/>
            <person name="Gallot-Lavallee L."/>
            <person name="Kops G.J.P.L."/>
            <person name="Archibald J.M."/>
            <person name="Simpson A.G.B."/>
            <person name="Roger A.J."/>
        </authorList>
    </citation>
    <scope>NUCLEOTIDE SEQUENCE</scope>
    <source>
        <strain evidence="1">BICM</strain>
    </source>
</reference>
<protein>
    <submittedName>
        <fullName evidence="1">Uncharacterized protein</fullName>
    </submittedName>
</protein>
<evidence type="ECO:0000313" key="1">
    <source>
        <dbReference type="EMBL" id="KAG9391412.1"/>
    </source>
</evidence>
<keyword evidence="2" id="KW-1185">Reference proteome</keyword>
<proteinExistence type="predicted"/>
<sequence length="432" mass="46184">MESDLCARLTPETVLSALAILLTESKHLSTRTVYPAGVAKAISYAMRRFSILIDDDWTILPFHALARVATMVSRVDSAFPSVLLANIYTSITPDQVGAMVSMCPVISPTVAPYLLSLGVPNSLFRLCVNSLAHSMHTVDPDTLAIALMDVPDDAVLDILSHDEASAAEDKILDISLAVGRLRGLSPSKMQVMVRDAVRLPQLSSEALSKLAETGLVTVDDLICAAKCQAIPDRPAPYGLNWARRTPKPTLIDTLRVPAALIYGPGGAGRANRMVDHLIASGAPQVVCVPSSTTDEDDYDLVESAPLVIVMTKATPPNLADRISRRKRLTIYTAIAVPRGSSMASTPASTARLVKTLTSRVGIKSPIEIITSPLHGPSYLAYSDGTPALVSSSDRRTAIWNLSLPAEPSGGEFEAVMTSWRAILRICTDHAAL</sequence>
<comment type="caution">
    <text evidence="1">The sequence shown here is derived from an EMBL/GenBank/DDBJ whole genome shotgun (WGS) entry which is preliminary data.</text>
</comment>
<dbReference type="EMBL" id="JAHDYR010000053">
    <property type="protein sequence ID" value="KAG9391412.1"/>
    <property type="molecule type" value="Genomic_DNA"/>
</dbReference>
<dbReference type="AlphaFoldDB" id="A0A8J6B281"/>
<accession>A0A8J6B281</accession>
<name>A0A8J6B281_9EUKA</name>